<dbReference type="InterPro" id="IPR009003">
    <property type="entry name" value="Peptidase_S1_PA"/>
</dbReference>
<dbReference type="Gene3D" id="2.40.10.10">
    <property type="entry name" value="Trypsin-like serine proteases"/>
    <property type="match status" value="1"/>
</dbReference>
<dbReference type="SUPFAM" id="SSF50494">
    <property type="entry name" value="Trypsin-like serine proteases"/>
    <property type="match status" value="1"/>
</dbReference>
<keyword evidence="4" id="KW-0732">Signal</keyword>
<name>A0AA39I8P4_9BILA</name>
<keyword evidence="3" id="KW-0378">Hydrolase</keyword>
<dbReference type="SMART" id="SM00020">
    <property type="entry name" value="Tryp_SPc"/>
    <property type="match status" value="1"/>
</dbReference>
<dbReference type="FunFam" id="2.40.10.10:FF:000068">
    <property type="entry name" value="transmembrane protease serine 2"/>
    <property type="match status" value="1"/>
</dbReference>
<evidence type="ECO:0000313" key="6">
    <source>
        <dbReference type="EMBL" id="KAK0418512.1"/>
    </source>
</evidence>
<feature type="chain" id="PRO_5041207256" description="Peptidase S1 domain-containing protein" evidence="4">
    <location>
        <begin position="18"/>
        <end position="273"/>
    </location>
</feature>
<accession>A0AA39I8P4</accession>
<feature type="domain" description="Peptidase S1" evidence="5">
    <location>
        <begin position="26"/>
        <end position="267"/>
    </location>
</feature>
<feature type="signal peptide" evidence="4">
    <location>
        <begin position="1"/>
        <end position="17"/>
    </location>
</feature>
<dbReference type="InterPro" id="IPR033116">
    <property type="entry name" value="TRYPSIN_SER"/>
</dbReference>
<dbReference type="EMBL" id="JAUCMV010000002">
    <property type="protein sequence ID" value="KAK0418512.1"/>
    <property type="molecule type" value="Genomic_DNA"/>
</dbReference>
<keyword evidence="3" id="KW-0720">Serine protease</keyword>
<dbReference type="PROSITE" id="PS50240">
    <property type="entry name" value="TRYPSIN_DOM"/>
    <property type="match status" value="1"/>
</dbReference>
<evidence type="ECO:0000256" key="4">
    <source>
        <dbReference type="SAM" id="SignalP"/>
    </source>
</evidence>
<evidence type="ECO:0000256" key="3">
    <source>
        <dbReference type="RuleBase" id="RU363034"/>
    </source>
</evidence>
<dbReference type="PANTHER" id="PTHR24256">
    <property type="entry name" value="TRYPTASE-RELATED"/>
    <property type="match status" value="1"/>
</dbReference>
<dbReference type="PRINTS" id="PR00722">
    <property type="entry name" value="CHYMOTRYPSIN"/>
</dbReference>
<proteinExistence type="inferred from homology"/>
<evidence type="ECO:0000256" key="1">
    <source>
        <dbReference type="ARBA" id="ARBA00023157"/>
    </source>
</evidence>
<keyword evidence="3" id="KW-0645">Protease</keyword>
<dbReference type="PROSITE" id="PS00134">
    <property type="entry name" value="TRYPSIN_HIS"/>
    <property type="match status" value="1"/>
</dbReference>
<sequence length="273" mass="30409">MRRPHLFLLLLIPLVVSVPTEPSELILGGNRATQKQFPFHVRFIFERPAGQFSACGGTLLDERHILTAAHCLSHTLPNAYAVAYLGLIDREDPEATGVQSVPIKSVMMHPDNPTGNHTYDDIAVLELADVVKFTEFVQPIKIVASDDTFIESPMGGVVMGFGVTSYANKTIGPLSRYLLYAKVPFVEYNLCKKRYGWKITNKTICADTVGKGVGEGDSGGPLVIFHENEWIQMGITAWTTRTQNRRKNPSVYTRISKYCTFIEDVTKKSVRCL</sequence>
<dbReference type="InterPro" id="IPR001314">
    <property type="entry name" value="Peptidase_S1A"/>
</dbReference>
<dbReference type="InterPro" id="IPR043504">
    <property type="entry name" value="Peptidase_S1_PA_chymotrypsin"/>
</dbReference>
<protein>
    <recommendedName>
        <fullName evidence="5">Peptidase S1 domain-containing protein</fullName>
    </recommendedName>
</protein>
<dbReference type="AlphaFoldDB" id="A0AA39I8P4"/>
<dbReference type="InterPro" id="IPR001254">
    <property type="entry name" value="Trypsin_dom"/>
</dbReference>
<dbReference type="GO" id="GO:0006508">
    <property type="term" value="P:proteolysis"/>
    <property type="evidence" value="ECO:0007669"/>
    <property type="project" value="UniProtKB-KW"/>
</dbReference>
<keyword evidence="1" id="KW-1015">Disulfide bond</keyword>
<evidence type="ECO:0000256" key="2">
    <source>
        <dbReference type="ARBA" id="ARBA00024195"/>
    </source>
</evidence>
<comment type="caution">
    <text evidence="6">The sequence shown here is derived from an EMBL/GenBank/DDBJ whole genome shotgun (WGS) entry which is preliminary data.</text>
</comment>
<dbReference type="Pfam" id="PF00089">
    <property type="entry name" value="Trypsin"/>
    <property type="match status" value="1"/>
</dbReference>
<dbReference type="Proteomes" id="UP001175271">
    <property type="component" value="Unassembled WGS sequence"/>
</dbReference>
<dbReference type="InterPro" id="IPR051487">
    <property type="entry name" value="Ser/Thr_Proteases_Immune/Dev"/>
</dbReference>
<dbReference type="GO" id="GO:0004252">
    <property type="term" value="F:serine-type endopeptidase activity"/>
    <property type="evidence" value="ECO:0007669"/>
    <property type="project" value="InterPro"/>
</dbReference>
<comment type="similarity">
    <text evidence="2">Belongs to the peptidase S1 family. CLIP subfamily.</text>
</comment>
<gene>
    <name evidence="6" type="ORF">QR680_013604</name>
</gene>
<keyword evidence="7" id="KW-1185">Reference proteome</keyword>
<dbReference type="InterPro" id="IPR018114">
    <property type="entry name" value="TRYPSIN_HIS"/>
</dbReference>
<organism evidence="6 7">
    <name type="scientific">Steinernema hermaphroditum</name>
    <dbReference type="NCBI Taxonomy" id="289476"/>
    <lineage>
        <taxon>Eukaryota</taxon>
        <taxon>Metazoa</taxon>
        <taxon>Ecdysozoa</taxon>
        <taxon>Nematoda</taxon>
        <taxon>Chromadorea</taxon>
        <taxon>Rhabditida</taxon>
        <taxon>Tylenchina</taxon>
        <taxon>Panagrolaimomorpha</taxon>
        <taxon>Strongyloidoidea</taxon>
        <taxon>Steinernematidae</taxon>
        <taxon>Steinernema</taxon>
    </lineage>
</organism>
<dbReference type="CDD" id="cd00190">
    <property type="entry name" value="Tryp_SPc"/>
    <property type="match status" value="1"/>
</dbReference>
<evidence type="ECO:0000259" key="5">
    <source>
        <dbReference type="PROSITE" id="PS50240"/>
    </source>
</evidence>
<evidence type="ECO:0000313" key="7">
    <source>
        <dbReference type="Proteomes" id="UP001175271"/>
    </source>
</evidence>
<reference evidence="6" key="1">
    <citation type="submission" date="2023-06" db="EMBL/GenBank/DDBJ databases">
        <title>Genomic analysis of the entomopathogenic nematode Steinernema hermaphroditum.</title>
        <authorList>
            <person name="Schwarz E.M."/>
            <person name="Heppert J.K."/>
            <person name="Baniya A."/>
            <person name="Schwartz H.T."/>
            <person name="Tan C.-H."/>
            <person name="Antoshechkin I."/>
            <person name="Sternberg P.W."/>
            <person name="Goodrich-Blair H."/>
            <person name="Dillman A.R."/>
        </authorList>
    </citation>
    <scope>NUCLEOTIDE SEQUENCE</scope>
    <source>
        <strain evidence="6">PS9179</strain>
        <tissue evidence="6">Whole animal</tissue>
    </source>
</reference>
<dbReference type="PROSITE" id="PS00135">
    <property type="entry name" value="TRYPSIN_SER"/>
    <property type="match status" value="1"/>
</dbReference>